<keyword evidence="3" id="KW-1185">Reference proteome</keyword>
<reference evidence="2 3" key="1">
    <citation type="journal article" date="2019" name="Commun. Biol.">
        <title>The bagworm genome reveals a unique fibroin gene that provides high tensile strength.</title>
        <authorList>
            <person name="Kono N."/>
            <person name="Nakamura H."/>
            <person name="Ohtoshi R."/>
            <person name="Tomita M."/>
            <person name="Numata K."/>
            <person name="Arakawa K."/>
        </authorList>
    </citation>
    <scope>NUCLEOTIDE SEQUENCE [LARGE SCALE GENOMIC DNA]</scope>
</reference>
<dbReference type="AlphaFoldDB" id="A0A4C1ZN37"/>
<dbReference type="Proteomes" id="UP000299102">
    <property type="component" value="Unassembled WGS sequence"/>
</dbReference>
<feature type="compositionally biased region" description="Basic residues" evidence="1">
    <location>
        <begin position="68"/>
        <end position="82"/>
    </location>
</feature>
<dbReference type="OrthoDB" id="6817329at2759"/>
<feature type="region of interest" description="Disordered" evidence="1">
    <location>
        <begin position="1"/>
        <end position="33"/>
    </location>
</feature>
<feature type="compositionally biased region" description="Polar residues" evidence="1">
    <location>
        <begin position="1"/>
        <end position="10"/>
    </location>
</feature>
<organism evidence="2 3">
    <name type="scientific">Eumeta variegata</name>
    <name type="common">Bagworm moth</name>
    <name type="synonym">Eumeta japonica</name>
    <dbReference type="NCBI Taxonomy" id="151549"/>
    <lineage>
        <taxon>Eukaryota</taxon>
        <taxon>Metazoa</taxon>
        <taxon>Ecdysozoa</taxon>
        <taxon>Arthropoda</taxon>
        <taxon>Hexapoda</taxon>
        <taxon>Insecta</taxon>
        <taxon>Pterygota</taxon>
        <taxon>Neoptera</taxon>
        <taxon>Endopterygota</taxon>
        <taxon>Lepidoptera</taxon>
        <taxon>Glossata</taxon>
        <taxon>Ditrysia</taxon>
        <taxon>Tineoidea</taxon>
        <taxon>Psychidae</taxon>
        <taxon>Oiketicinae</taxon>
        <taxon>Eumeta</taxon>
    </lineage>
</organism>
<evidence type="ECO:0000256" key="1">
    <source>
        <dbReference type="SAM" id="MobiDB-lite"/>
    </source>
</evidence>
<accession>A0A4C1ZN37</accession>
<evidence type="ECO:0000313" key="2">
    <source>
        <dbReference type="EMBL" id="GBP88722.1"/>
    </source>
</evidence>
<gene>
    <name evidence="2" type="ORF">EVAR_60658_1</name>
</gene>
<feature type="region of interest" description="Disordered" evidence="1">
    <location>
        <begin position="65"/>
        <end position="89"/>
    </location>
</feature>
<protein>
    <submittedName>
        <fullName evidence="2">Uncharacterized protein</fullName>
    </submittedName>
</protein>
<name>A0A4C1ZN37_EUMVA</name>
<dbReference type="EMBL" id="BGZK01001952">
    <property type="protein sequence ID" value="GBP88722.1"/>
    <property type="molecule type" value="Genomic_DNA"/>
</dbReference>
<comment type="caution">
    <text evidence="2">The sequence shown here is derived from an EMBL/GenBank/DDBJ whole genome shotgun (WGS) entry which is preliminary data.</text>
</comment>
<evidence type="ECO:0000313" key="3">
    <source>
        <dbReference type="Proteomes" id="UP000299102"/>
    </source>
</evidence>
<proteinExistence type="predicted"/>
<sequence length="89" mass="10396">MRDLQSLTRSPPSPPENRASRRRTAPKQNNYWRKVSPYLEETDTPILNNIPDNIETTDETTTLQALTKHTRQWSRTVQRSRRSTTAETT</sequence>